<accession>A0A388JRH8</accession>
<name>A0A388JRH8_CHABU</name>
<proteinExistence type="predicted"/>
<dbReference type="EMBL" id="BFEA01000011">
    <property type="protein sequence ID" value="GBG60401.1"/>
    <property type="molecule type" value="Genomic_DNA"/>
</dbReference>
<feature type="region of interest" description="Disordered" evidence="1">
    <location>
        <begin position="75"/>
        <end position="105"/>
    </location>
</feature>
<dbReference type="AlphaFoldDB" id="A0A388JRH8"/>
<evidence type="ECO:0000256" key="1">
    <source>
        <dbReference type="SAM" id="MobiDB-lite"/>
    </source>
</evidence>
<organism evidence="2 3">
    <name type="scientific">Chara braunii</name>
    <name type="common">Braun's stonewort</name>
    <dbReference type="NCBI Taxonomy" id="69332"/>
    <lineage>
        <taxon>Eukaryota</taxon>
        <taxon>Viridiplantae</taxon>
        <taxon>Streptophyta</taxon>
        <taxon>Charophyceae</taxon>
        <taxon>Charales</taxon>
        <taxon>Characeae</taxon>
        <taxon>Chara</taxon>
    </lineage>
</organism>
<dbReference type="Gramene" id="GBG60401">
    <property type="protein sequence ID" value="GBG60401"/>
    <property type="gene ID" value="CBR_g5578"/>
</dbReference>
<sequence>MSSRSGGHGKKRDSCVGDVLALEKSGGHAAKKRKAVVGGPSIRGGLREDVWVRDPTTFDDDDEFKEKATVGAARKLSKRAEGGVRINDGGRQGIQQPRGGGFRGGNDGVIDVDVVAVPAEVVVKAGA</sequence>
<comment type="caution">
    <text evidence="2">The sequence shown here is derived from an EMBL/GenBank/DDBJ whole genome shotgun (WGS) entry which is preliminary data.</text>
</comment>
<reference evidence="2 3" key="1">
    <citation type="journal article" date="2018" name="Cell">
        <title>The Chara Genome: Secondary Complexity and Implications for Plant Terrestrialization.</title>
        <authorList>
            <person name="Nishiyama T."/>
            <person name="Sakayama H."/>
            <person name="Vries J.D."/>
            <person name="Buschmann H."/>
            <person name="Saint-Marcoux D."/>
            <person name="Ullrich K.K."/>
            <person name="Haas F.B."/>
            <person name="Vanderstraeten L."/>
            <person name="Becker D."/>
            <person name="Lang D."/>
            <person name="Vosolsobe S."/>
            <person name="Rombauts S."/>
            <person name="Wilhelmsson P.K.I."/>
            <person name="Janitza P."/>
            <person name="Kern R."/>
            <person name="Heyl A."/>
            <person name="Rumpler F."/>
            <person name="Villalobos L.I.A.C."/>
            <person name="Clay J.M."/>
            <person name="Skokan R."/>
            <person name="Toyoda A."/>
            <person name="Suzuki Y."/>
            <person name="Kagoshima H."/>
            <person name="Schijlen E."/>
            <person name="Tajeshwar N."/>
            <person name="Catarino B."/>
            <person name="Hetherington A.J."/>
            <person name="Saltykova A."/>
            <person name="Bonnot C."/>
            <person name="Breuninger H."/>
            <person name="Symeonidi A."/>
            <person name="Radhakrishnan G.V."/>
            <person name="Van Nieuwerburgh F."/>
            <person name="Deforce D."/>
            <person name="Chang C."/>
            <person name="Karol K.G."/>
            <person name="Hedrich R."/>
            <person name="Ulvskov P."/>
            <person name="Glockner G."/>
            <person name="Delwiche C.F."/>
            <person name="Petrasek J."/>
            <person name="Van de Peer Y."/>
            <person name="Friml J."/>
            <person name="Beilby M."/>
            <person name="Dolan L."/>
            <person name="Kohara Y."/>
            <person name="Sugano S."/>
            <person name="Fujiyama A."/>
            <person name="Delaux P.-M."/>
            <person name="Quint M."/>
            <person name="TheiBen G."/>
            <person name="Hagemann M."/>
            <person name="Harholt J."/>
            <person name="Dunand C."/>
            <person name="Zachgo S."/>
            <person name="Langdale J."/>
            <person name="Maumus F."/>
            <person name="Straeten D.V.D."/>
            <person name="Gould S.B."/>
            <person name="Rensing S.A."/>
        </authorList>
    </citation>
    <scope>NUCLEOTIDE SEQUENCE [LARGE SCALE GENOMIC DNA]</scope>
    <source>
        <strain evidence="2 3">S276</strain>
    </source>
</reference>
<gene>
    <name evidence="2" type="ORF">CBR_g5578</name>
</gene>
<evidence type="ECO:0000313" key="2">
    <source>
        <dbReference type="EMBL" id="GBG60401.1"/>
    </source>
</evidence>
<evidence type="ECO:0000313" key="3">
    <source>
        <dbReference type="Proteomes" id="UP000265515"/>
    </source>
</evidence>
<keyword evidence="3" id="KW-1185">Reference proteome</keyword>
<protein>
    <submittedName>
        <fullName evidence="2">Uncharacterized protein</fullName>
    </submittedName>
</protein>
<dbReference type="Proteomes" id="UP000265515">
    <property type="component" value="Unassembled WGS sequence"/>
</dbReference>